<sequence length="126" mass="13602">MAPSSSSPYPLCLLAVAVTVSHATGSVPAPPPTTVPLASRRADAPLFLHSLFSNLMQGTQQRKPVSLQLLQTLASISAYASMTTCSAQTRQVIAPDMLLGFSPSLWQRVFLLVRLVWRLIGRKRSA</sequence>
<keyword evidence="3" id="KW-1185">Reference proteome</keyword>
<name>A0A165LGZ1_EXIGL</name>
<reference evidence="2 3" key="1">
    <citation type="journal article" date="2016" name="Mol. Biol. Evol.">
        <title>Comparative Genomics of Early-Diverging Mushroom-Forming Fungi Provides Insights into the Origins of Lignocellulose Decay Capabilities.</title>
        <authorList>
            <person name="Nagy L.G."/>
            <person name="Riley R."/>
            <person name="Tritt A."/>
            <person name="Adam C."/>
            <person name="Daum C."/>
            <person name="Floudas D."/>
            <person name="Sun H."/>
            <person name="Yadav J.S."/>
            <person name="Pangilinan J."/>
            <person name="Larsson K.H."/>
            <person name="Matsuura K."/>
            <person name="Barry K."/>
            <person name="Labutti K."/>
            <person name="Kuo R."/>
            <person name="Ohm R.A."/>
            <person name="Bhattacharya S.S."/>
            <person name="Shirouzu T."/>
            <person name="Yoshinaga Y."/>
            <person name="Martin F.M."/>
            <person name="Grigoriev I.V."/>
            <person name="Hibbett D.S."/>
        </authorList>
    </citation>
    <scope>NUCLEOTIDE SEQUENCE [LARGE SCALE GENOMIC DNA]</scope>
    <source>
        <strain evidence="2 3">HHB12029</strain>
    </source>
</reference>
<dbReference type="EMBL" id="KV425925">
    <property type="protein sequence ID" value="KZV97826.1"/>
    <property type="molecule type" value="Genomic_DNA"/>
</dbReference>
<evidence type="ECO:0000313" key="3">
    <source>
        <dbReference type="Proteomes" id="UP000077266"/>
    </source>
</evidence>
<accession>A0A165LGZ1</accession>
<evidence type="ECO:0000256" key="1">
    <source>
        <dbReference type="SAM" id="SignalP"/>
    </source>
</evidence>
<gene>
    <name evidence="2" type="ORF">EXIGLDRAFT_342202</name>
</gene>
<dbReference type="Proteomes" id="UP000077266">
    <property type="component" value="Unassembled WGS sequence"/>
</dbReference>
<dbReference type="AlphaFoldDB" id="A0A165LGZ1"/>
<feature type="chain" id="PRO_5007861667" description="Secreted protein" evidence="1">
    <location>
        <begin position="24"/>
        <end position="126"/>
    </location>
</feature>
<organism evidence="2 3">
    <name type="scientific">Exidia glandulosa HHB12029</name>
    <dbReference type="NCBI Taxonomy" id="1314781"/>
    <lineage>
        <taxon>Eukaryota</taxon>
        <taxon>Fungi</taxon>
        <taxon>Dikarya</taxon>
        <taxon>Basidiomycota</taxon>
        <taxon>Agaricomycotina</taxon>
        <taxon>Agaricomycetes</taxon>
        <taxon>Auriculariales</taxon>
        <taxon>Exidiaceae</taxon>
        <taxon>Exidia</taxon>
    </lineage>
</organism>
<keyword evidence="1" id="KW-0732">Signal</keyword>
<proteinExistence type="predicted"/>
<protein>
    <recommendedName>
        <fullName evidence="4">Secreted protein</fullName>
    </recommendedName>
</protein>
<dbReference type="InParanoid" id="A0A165LGZ1"/>
<feature type="signal peptide" evidence="1">
    <location>
        <begin position="1"/>
        <end position="23"/>
    </location>
</feature>
<evidence type="ECO:0008006" key="4">
    <source>
        <dbReference type="Google" id="ProtNLM"/>
    </source>
</evidence>
<evidence type="ECO:0000313" key="2">
    <source>
        <dbReference type="EMBL" id="KZV97826.1"/>
    </source>
</evidence>